<dbReference type="RefSeq" id="WP_273847700.1">
    <property type="nucleotide sequence ID" value="NZ_JAQQWT010000031.1"/>
</dbReference>
<proteinExistence type="predicted"/>
<dbReference type="SUPFAM" id="SSF52540">
    <property type="entry name" value="P-loop containing nucleoside triphosphate hydrolases"/>
    <property type="match status" value="1"/>
</dbReference>
<evidence type="ECO:0000313" key="3">
    <source>
        <dbReference type="Proteomes" id="UP001589833"/>
    </source>
</evidence>
<comment type="caution">
    <text evidence="2">The sequence shown here is derived from an EMBL/GenBank/DDBJ whole genome shotgun (WGS) entry which is preliminary data.</text>
</comment>
<dbReference type="Gene3D" id="3.40.50.300">
    <property type="entry name" value="P-loop containing nucleotide triphosphate hydrolases"/>
    <property type="match status" value="1"/>
</dbReference>
<dbReference type="CDD" id="cd03116">
    <property type="entry name" value="MobB"/>
    <property type="match status" value="1"/>
</dbReference>
<evidence type="ECO:0000313" key="2">
    <source>
        <dbReference type="EMBL" id="MFC0562268.1"/>
    </source>
</evidence>
<organism evidence="2 3">
    <name type="scientific">Halalkalibacter alkalisediminis</name>
    <dbReference type="NCBI Taxonomy" id="935616"/>
    <lineage>
        <taxon>Bacteria</taxon>
        <taxon>Bacillati</taxon>
        <taxon>Bacillota</taxon>
        <taxon>Bacilli</taxon>
        <taxon>Bacillales</taxon>
        <taxon>Bacillaceae</taxon>
        <taxon>Halalkalibacter</taxon>
    </lineage>
</organism>
<sequence>MEQYSRILQVVGYQNSGKSTLMEKVIKASSDLGWQVASIKHHGHHTAQKREGLLKDSERHEAAGAFMTAVEGGGSLQIHIKNQQWTLPKLVRLYEGFSPDVILVEGFKKEHYPKVVLLRGEEDLVLLEEVDQIVCAITWKPLIIDSLDFPIYNLTESDIYLEYILQKLSDDYGSRSI</sequence>
<protein>
    <submittedName>
        <fullName evidence="2">Molybdopterin-guanine dinucleotide biosynthesis protein B</fullName>
    </submittedName>
</protein>
<dbReference type="Pfam" id="PF03205">
    <property type="entry name" value="MobB"/>
    <property type="match status" value="1"/>
</dbReference>
<evidence type="ECO:0000259" key="1">
    <source>
        <dbReference type="Pfam" id="PF03205"/>
    </source>
</evidence>
<dbReference type="Proteomes" id="UP001589833">
    <property type="component" value="Unassembled WGS sequence"/>
</dbReference>
<dbReference type="NCBIfam" id="TIGR00176">
    <property type="entry name" value="mobB"/>
    <property type="match status" value="1"/>
</dbReference>
<name>A0ABV6NQB9_9BACI</name>
<feature type="domain" description="Molybdopterin-guanine dinucleotide biosynthesis protein B (MobB)" evidence="1">
    <location>
        <begin position="7"/>
        <end position="137"/>
    </location>
</feature>
<dbReference type="InterPro" id="IPR027417">
    <property type="entry name" value="P-loop_NTPase"/>
</dbReference>
<keyword evidence="3" id="KW-1185">Reference proteome</keyword>
<accession>A0ABV6NQB9</accession>
<dbReference type="InterPro" id="IPR004435">
    <property type="entry name" value="MobB_dom"/>
</dbReference>
<reference evidence="2 3" key="1">
    <citation type="submission" date="2024-09" db="EMBL/GenBank/DDBJ databases">
        <authorList>
            <person name="Sun Q."/>
            <person name="Mori K."/>
        </authorList>
    </citation>
    <scope>NUCLEOTIDE SEQUENCE [LARGE SCALE GENOMIC DNA]</scope>
    <source>
        <strain evidence="2 3">NCAIM B.02301</strain>
    </source>
</reference>
<dbReference type="InterPro" id="IPR052539">
    <property type="entry name" value="MGD_biosynthesis_adapter"/>
</dbReference>
<gene>
    <name evidence="2" type="primary">mobB</name>
    <name evidence="2" type="ORF">ACFFH4_25860</name>
</gene>
<dbReference type="PANTHER" id="PTHR40072:SF1">
    <property type="entry name" value="MOLYBDOPTERIN-GUANINE DINUCLEOTIDE BIOSYNTHESIS ADAPTER PROTEIN"/>
    <property type="match status" value="1"/>
</dbReference>
<dbReference type="PANTHER" id="PTHR40072">
    <property type="entry name" value="MOLYBDOPTERIN-GUANINE DINUCLEOTIDE BIOSYNTHESIS ADAPTER PROTEIN-RELATED"/>
    <property type="match status" value="1"/>
</dbReference>
<dbReference type="EMBL" id="JBHLTR010000121">
    <property type="protein sequence ID" value="MFC0562268.1"/>
    <property type="molecule type" value="Genomic_DNA"/>
</dbReference>